<dbReference type="SMART" id="SM00575">
    <property type="entry name" value="ZnF_PMZ"/>
    <property type="match status" value="1"/>
</dbReference>
<dbReference type="GO" id="GO:0008270">
    <property type="term" value="F:zinc ion binding"/>
    <property type="evidence" value="ECO:0007669"/>
    <property type="project" value="UniProtKB-KW"/>
</dbReference>
<proteinExistence type="predicted"/>
<dbReference type="InterPro" id="IPR006564">
    <property type="entry name" value="Znf_PMZ"/>
</dbReference>
<dbReference type="EMBL" id="NBSK02000008">
    <property type="protein sequence ID" value="KAJ0192935.1"/>
    <property type="molecule type" value="Genomic_DNA"/>
</dbReference>
<evidence type="ECO:0000256" key="1">
    <source>
        <dbReference type="ARBA" id="ARBA00022723"/>
    </source>
</evidence>
<organism evidence="6 7">
    <name type="scientific">Lactuca sativa</name>
    <name type="common">Garden lettuce</name>
    <dbReference type="NCBI Taxonomy" id="4236"/>
    <lineage>
        <taxon>Eukaryota</taxon>
        <taxon>Viridiplantae</taxon>
        <taxon>Streptophyta</taxon>
        <taxon>Embryophyta</taxon>
        <taxon>Tracheophyta</taxon>
        <taxon>Spermatophyta</taxon>
        <taxon>Magnoliopsida</taxon>
        <taxon>eudicotyledons</taxon>
        <taxon>Gunneridae</taxon>
        <taxon>Pentapetalae</taxon>
        <taxon>asterids</taxon>
        <taxon>campanulids</taxon>
        <taxon>Asterales</taxon>
        <taxon>Asteraceae</taxon>
        <taxon>Cichorioideae</taxon>
        <taxon>Cichorieae</taxon>
        <taxon>Lactucinae</taxon>
        <taxon>Lactuca</taxon>
    </lineage>
</organism>
<dbReference type="Pfam" id="PF04434">
    <property type="entry name" value="SWIM"/>
    <property type="match status" value="1"/>
</dbReference>
<keyword evidence="2 4" id="KW-0863">Zinc-finger</keyword>
<dbReference type="PANTHER" id="PTHR31973:SF190">
    <property type="entry name" value="MULE TRANSPOSASE DOMAIN-CONTAINING PROTEIN"/>
    <property type="match status" value="1"/>
</dbReference>
<gene>
    <name evidence="6" type="ORF">LSAT_V11C800437340</name>
</gene>
<evidence type="ECO:0000256" key="3">
    <source>
        <dbReference type="ARBA" id="ARBA00022833"/>
    </source>
</evidence>
<evidence type="ECO:0000313" key="6">
    <source>
        <dbReference type="EMBL" id="KAJ0192935.1"/>
    </source>
</evidence>
<comment type="caution">
    <text evidence="6">The sequence shown here is derived from an EMBL/GenBank/DDBJ whole genome shotgun (WGS) entry which is preliminary data.</text>
</comment>
<sequence>MPSLETRALQYNGAGKYQVASTWPDQYVVNLNERSCTCRFWETVGFPCMHVVSNIWKKIENGEESPDVQDWVHPCYKLSTWRAVYLNKIALINGRSMWPKSWEAKTKRMRGVDEPNSQTTKLSMKFLAFTCSKCHNKGHNSRTCKGQGGIGEVG</sequence>
<dbReference type="InterPro" id="IPR007527">
    <property type="entry name" value="Znf_SWIM"/>
</dbReference>
<reference evidence="6 7" key="1">
    <citation type="journal article" date="2017" name="Nat. Commun.">
        <title>Genome assembly with in vitro proximity ligation data and whole-genome triplication in lettuce.</title>
        <authorList>
            <person name="Reyes-Chin-Wo S."/>
            <person name="Wang Z."/>
            <person name="Yang X."/>
            <person name="Kozik A."/>
            <person name="Arikit S."/>
            <person name="Song C."/>
            <person name="Xia L."/>
            <person name="Froenicke L."/>
            <person name="Lavelle D.O."/>
            <person name="Truco M.J."/>
            <person name="Xia R."/>
            <person name="Zhu S."/>
            <person name="Xu C."/>
            <person name="Xu H."/>
            <person name="Xu X."/>
            <person name="Cox K."/>
            <person name="Korf I."/>
            <person name="Meyers B.C."/>
            <person name="Michelmore R.W."/>
        </authorList>
    </citation>
    <scope>NUCLEOTIDE SEQUENCE [LARGE SCALE GENOMIC DNA]</scope>
    <source>
        <strain evidence="7">cv. Salinas</strain>
        <tissue evidence="6">Seedlings</tissue>
    </source>
</reference>
<dbReference type="PROSITE" id="PS50966">
    <property type="entry name" value="ZF_SWIM"/>
    <property type="match status" value="1"/>
</dbReference>
<dbReference type="Proteomes" id="UP000235145">
    <property type="component" value="Unassembled WGS sequence"/>
</dbReference>
<keyword evidence="7" id="KW-1185">Reference proteome</keyword>
<keyword evidence="3" id="KW-0862">Zinc</keyword>
<dbReference type="AlphaFoldDB" id="A0A9R1USI8"/>
<dbReference type="PANTHER" id="PTHR31973">
    <property type="entry name" value="POLYPROTEIN, PUTATIVE-RELATED"/>
    <property type="match status" value="1"/>
</dbReference>
<evidence type="ECO:0000259" key="5">
    <source>
        <dbReference type="PROSITE" id="PS50966"/>
    </source>
</evidence>
<evidence type="ECO:0000256" key="4">
    <source>
        <dbReference type="PROSITE-ProRule" id="PRU00325"/>
    </source>
</evidence>
<evidence type="ECO:0000256" key="2">
    <source>
        <dbReference type="ARBA" id="ARBA00022771"/>
    </source>
</evidence>
<accession>A0A9R1USI8</accession>
<name>A0A9R1USI8_LACSA</name>
<protein>
    <recommendedName>
        <fullName evidence="5">SWIM-type domain-containing protein</fullName>
    </recommendedName>
</protein>
<keyword evidence="1" id="KW-0479">Metal-binding</keyword>
<evidence type="ECO:0000313" key="7">
    <source>
        <dbReference type="Proteomes" id="UP000235145"/>
    </source>
</evidence>
<feature type="domain" description="SWIM-type" evidence="5">
    <location>
        <begin position="27"/>
        <end position="59"/>
    </location>
</feature>